<accession>A0A285V2V9</accession>
<evidence type="ECO:0000313" key="2">
    <source>
        <dbReference type="Proteomes" id="UP000219167"/>
    </source>
</evidence>
<keyword evidence="2" id="KW-1185">Reference proteome</keyword>
<dbReference type="AlphaFoldDB" id="A0A285V2V9"/>
<evidence type="ECO:0000313" key="1">
    <source>
        <dbReference type="EMBL" id="SOC48432.1"/>
    </source>
</evidence>
<dbReference type="RefSeq" id="WP_097143531.1">
    <property type="nucleotide sequence ID" value="NZ_OBQD01000065.1"/>
</dbReference>
<name>A0A285V2V9_9HYPH</name>
<sequence length="217" mass="23563">MALSFPLNASEFANKLRIQTARWWLQEHQESSITGGGEFLVADLAPRLWRADVSLWPMFHDDAAEVQALIESLDGSLNAFNLYDPRKRYPRSDPKGTVIDGASPVISSLSGNNKQLTISGLPANYVLSGGDMFGFLYGPDSERRALHRIVSRVVANAAGVAAGVEVRPHFRPGVVTGTALNFVSPVARVKLVPGSFEPGTARRNITEGMSFQAQQVI</sequence>
<proteinExistence type="predicted"/>
<dbReference type="EMBL" id="OBQD01000065">
    <property type="protein sequence ID" value="SOC48432.1"/>
    <property type="molecule type" value="Genomic_DNA"/>
</dbReference>
<protein>
    <submittedName>
        <fullName evidence="1">Uncharacterized protein</fullName>
    </submittedName>
</protein>
<gene>
    <name evidence="1" type="ORF">SAMN05892877_1652</name>
</gene>
<reference evidence="1 2" key="1">
    <citation type="submission" date="2017-08" db="EMBL/GenBank/DDBJ databases">
        <authorList>
            <person name="de Groot N.N."/>
        </authorList>
    </citation>
    <scope>NUCLEOTIDE SEQUENCE [LARGE SCALE GENOMIC DNA]</scope>
    <source>
        <strain evidence="1 2">JC85</strain>
    </source>
</reference>
<dbReference type="OrthoDB" id="8265479at2"/>
<organism evidence="1 2">
    <name type="scientific">Rhizobium subbaraonis</name>
    <dbReference type="NCBI Taxonomy" id="908946"/>
    <lineage>
        <taxon>Bacteria</taxon>
        <taxon>Pseudomonadati</taxon>
        <taxon>Pseudomonadota</taxon>
        <taxon>Alphaproteobacteria</taxon>
        <taxon>Hyphomicrobiales</taxon>
        <taxon>Rhizobiaceae</taxon>
        <taxon>Rhizobium/Agrobacterium group</taxon>
        <taxon>Rhizobium</taxon>
    </lineage>
</organism>
<dbReference type="Proteomes" id="UP000219167">
    <property type="component" value="Unassembled WGS sequence"/>
</dbReference>